<name>A0AAV9V4F3_9PEZI</name>
<dbReference type="InterPro" id="IPR024079">
    <property type="entry name" value="MetalloPept_cat_dom_sf"/>
</dbReference>
<protein>
    <submittedName>
        <fullName evidence="1">Uncharacterized protein</fullName>
    </submittedName>
</protein>
<accession>A0AAV9V4F3</accession>
<keyword evidence="2" id="KW-1185">Reference proteome</keyword>
<sequence>MLGPCDALSVWIHETGHQLDSLDILSHTDGWFSGTPQWKEALSKDSCAVDAYANTSPVEDFAQVVVIGAFKYLSGYLPSEETPGCLDNRLNLMLQVYGDAAFAPAANCTFRREDSPLVARAAPPDGQTETPGKPIPIPIGRNGTIANATGFLGTGCQFDLGGYRAEKPINRSLAA</sequence>
<reference evidence="1 2" key="1">
    <citation type="submission" date="2019-10" db="EMBL/GenBank/DDBJ databases">
        <authorList>
            <person name="Palmer J.M."/>
        </authorList>
    </citation>
    <scope>NUCLEOTIDE SEQUENCE [LARGE SCALE GENOMIC DNA]</scope>
    <source>
        <strain evidence="1 2">TWF696</strain>
    </source>
</reference>
<gene>
    <name evidence="1" type="ORF">TWF696_003835</name>
</gene>
<dbReference type="AlphaFoldDB" id="A0AAV9V4F3"/>
<evidence type="ECO:0000313" key="2">
    <source>
        <dbReference type="Proteomes" id="UP001375240"/>
    </source>
</evidence>
<dbReference type="SUPFAM" id="SSF55486">
    <property type="entry name" value="Metalloproteases ('zincins'), catalytic domain"/>
    <property type="match status" value="1"/>
</dbReference>
<dbReference type="Gene3D" id="3.40.390.10">
    <property type="entry name" value="Collagenase (Catalytic Domain)"/>
    <property type="match status" value="1"/>
</dbReference>
<evidence type="ECO:0000313" key="1">
    <source>
        <dbReference type="EMBL" id="KAK6354696.1"/>
    </source>
</evidence>
<dbReference type="Proteomes" id="UP001375240">
    <property type="component" value="Unassembled WGS sequence"/>
</dbReference>
<dbReference type="GO" id="GO:0008237">
    <property type="term" value="F:metallopeptidase activity"/>
    <property type="evidence" value="ECO:0007669"/>
    <property type="project" value="InterPro"/>
</dbReference>
<comment type="caution">
    <text evidence="1">The sequence shown here is derived from an EMBL/GenBank/DDBJ whole genome shotgun (WGS) entry which is preliminary data.</text>
</comment>
<proteinExistence type="predicted"/>
<dbReference type="EMBL" id="JAVHNQ010000002">
    <property type="protein sequence ID" value="KAK6354696.1"/>
    <property type="molecule type" value="Genomic_DNA"/>
</dbReference>
<organism evidence="1 2">
    <name type="scientific">Orbilia brochopaga</name>
    <dbReference type="NCBI Taxonomy" id="3140254"/>
    <lineage>
        <taxon>Eukaryota</taxon>
        <taxon>Fungi</taxon>
        <taxon>Dikarya</taxon>
        <taxon>Ascomycota</taxon>
        <taxon>Pezizomycotina</taxon>
        <taxon>Orbiliomycetes</taxon>
        <taxon>Orbiliales</taxon>
        <taxon>Orbiliaceae</taxon>
        <taxon>Orbilia</taxon>
    </lineage>
</organism>